<reference evidence="2 3" key="1">
    <citation type="submission" date="2014-04" db="EMBL/GenBank/DDBJ databases">
        <authorList>
            <consortium name="DOE Joint Genome Institute"/>
            <person name="Kuo A."/>
            <person name="Gay G."/>
            <person name="Dore J."/>
            <person name="Kohler A."/>
            <person name="Nagy L.G."/>
            <person name="Floudas D."/>
            <person name="Copeland A."/>
            <person name="Barry K.W."/>
            <person name="Cichocki N."/>
            <person name="Veneault-Fourrey C."/>
            <person name="LaButti K."/>
            <person name="Lindquist E.A."/>
            <person name="Lipzen A."/>
            <person name="Lundell T."/>
            <person name="Morin E."/>
            <person name="Murat C."/>
            <person name="Sun H."/>
            <person name="Tunlid A."/>
            <person name="Henrissat B."/>
            <person name="Grigoriev I.V."/>
            <person name="Hibbett D.S."/>
            <person name="Martin F."/>
            <person name="Nordberg H.P."/>
            <person name="Cantor M.N."/>
            <person name="Hua S.X."/>
        </authorList>
    </citation>
    <scope>NUCLEOTIDE SEQUENCE [LARGE SCALE GENOMIC DNA]</scope>
    <source>
        <strain evidence="3">h7</strain>
    </source>
</reference>
<evidence type="ECO:0000256" key="1">
    <source>
        <dbReference type="SAM" id="MobiDB-lite"/>
    </source>
</evidence>
<reference evidence="3" key="2">
    <citation type="submission" date="2015-01" db="EMBL/GenBank/DDBJ databases">
        <title>Evolutionary Origins and Diversification of the Mycorrhizal Mutualists.</title>
        <authorList>
            <consortium name="DOE Joint Genome Institute"/>
            <consortium name="Mycorrhizal Genomics Consortium"/>
            <person name="Kohler A."/>
            <person name="Kuo A."/>
            <person name="Nagy L.G."/>
            <person name="Floudas D."/>
            <person name="Copeland A."/>
            <person name="Barry K.W."/>
            <person name="Cichocki N."/>
            <person name="Veneault-Fourrey C."/>
            <person name="LaButti K."/>
            <person name="Lindquist E.A."/>
            <person name="Lipzen A."/>
            <person name="Lundell T."/>
            <person name="Morin E."/>
            <person name="Murat C."/>
            <person name="Riley R."/>
            <person name="Ohm R."/>
            <person name="Sun H."/>
            <person name="Tunlid A."/>
            <person name="Henrissat B."/>
            <person name="Grigoriev I.V."/>
            <person name="Hibbett D.S."/>
            <person name="Martin F."/>
        </authorList>
    </citation>
    <scope>NUCLEOTIDE SEQUENCE [LARGE SCALE GENOMIC DNA]</scope>
    <source>
        <strain evidence="3">h7</strain>
    </source>
</reference>
<dbReference type="EMBL" id="KN831833">
    <property type="protein sequence ID" value="KIM35055.1"/>
    <property type="molecule type" value="Genomic_DNA"/>
</dbReference>
<dbReference type="Proteomes" id="UP000053424">
    <property type="component" value="Unassembled WGS sequence"/>
</dbReference>
<proteinExistence type="predicted"/>
<organism evidence="2 3">
    <name type="scientific">Hebeloma cylindrosporum</name>
    <dbReference type="NCBI Taxonomy" id="76867"/>
    <lineage>
        <taxon>Eukaryota</taxon>
        <taxon>Fungi</taxon>
        <taxon>Dikarya</taxon>
        <taxon>Basidiomycota</taxon>
        <taxon>Agaricomycotina</taxon>
        <taxon>Agaricomycetes</taxon>
        <taxon>Agaricomycetidae</taxon>
        <taxon>Agaricales</taxon>
        <taxon>Agaricineae</taxon>
        <taxon>Hymenogastraceae</taxon>
        <taxon>Hebeloma</taxon>
    </lineage>
</organism>
<evidence type="ECO:0000313" key="3">
    <source>
        <dbReference type="Proteomes" id="UP000053424"/>
    </source>
</evidence>
<dbReference type="HOGENOM" id="CLU_1532753_0_0_1"/>
<gene>
    <name evidence="2" type="ORF">M413DRAFT_32802</name>
</gene>
<evidence type="ECO:0000313" key="2">
    <source>
        <dbReference type="EMBL" id="KIM35055.1"/>
    </source>
</evidence>
<feature type="region of interest" description="Disordered" evidence="1">
    <location>
        <begin position="139"/>
        <end position="175"/>
    </location>
</feature>
<dbReference type="AlphaFoldDB" id="A0A0C3BE34"/>
<sequence>MPIEFILIHDNQSGTDVFSWDLTADLPNCDDAPMVPITTIGNTTIQVPKPSDPSKSKQPPALNPPLLPGRNLVSLVLEDIEQLQLLPPSPPRATTRRRKAKPGDATKLEPWFLAATIPSFSISESSYPILNAQGYGAPIQSCKASSSGSSSSAGKGQPMYMTQSVLCQGGPSEHS</sequence>
<accession>A0A0C3BE34</accession>
<feature type="compositionally biased region" description="Low complexity" evidence="1">
    <location>
        <begin position="143"/>
        <end position="156"/>
    </location>
</feature>
<keyword evidence="3" id="KW-1185">Reference proteome</keyword>
<name>A0A0C3BE34_HEBCY</name>
<protein>
    <submittedName>
        <fullName evidence="2">Uncharacterized protein</fullName>
    </submittedName>
</protein>